<sequence>MRGIDHKQNALFSYVNIEDRIDRDHPLRRIKTLADMVLRTMSPQFDALYADGGRPSIAPERLLRASLLQCLFSIRSERALVEHIDFNMMFRWFVGMTLDEPVWDHSTFSANRERLLKESVTREFFGGVVAIAEWAELVSDEHFSVDGSLLRAWASHKSMMARDGSDEPPGPDQGRNPEVDFRGKKRSNKTHVSRTDPQALLASKGGGVAYLSYTTHALAENRHGLIVDVHTTTATGTAEREAALVMARRSIKPGNSAHKPTLAADRGYDTAEFIAALEPLGIAPHVAAKVKGSAVPNEVKSSPGYAVSLRRRKMIEEAFGWAKDIGTLRHAMARGLDRIRAHALLNFSAYNLTRLGNLLAP</sequence>
<dbReference type="KEGG" id="tcl:Tchl_3176"/>
<evidence type="ECO:0000313" key="10">
    <source>
        <dbReference type="Proteomes" id="UP000185739"/>
    </source>
</evidence>
<dbReference type="GO" id="GO:0003677">
    <property type="term" value="F:DNA binding"/>
    <property type="evidence" value="ECO:0007669"/>
    <property type="project" value="UniProtKB-KW"/>
</dbReference>
<feature type="region of interest" description="Disordered" evidence="6">
    <location>
        <begin position="160"/>
        <end position="197"/>
    </location>
</feature>
<evidence type="ECO:0000259" key="7">
    <source>
        <dbReference type="Pfam" id="PF01609"/>
    </source>
</evidence>
<comment type="similarity">
    <text evidence="2">Belongs to the transposase 11 family.</text>
</comment>
<evidence type="ECO:0000313" key="9">
    <source>
        <dbReference type="EMBL" id="APR05983.1"/>
    </source>
</evidence>
<dbReference type="InterPro" id="IPR008490">
    <property type="entry name" value="Transposase_InsH_N"/>
</dbReference>
<keyword evidence="10" id="KW-1185">Reference proteome</keyword>
<evidence type="ECO:0000256" key="1">
    <source>
        <dbReference type="ARBA" id="ARBA00003544"/>
    </source>
</evidence>
<comment type="function">
    <text evidence="1">Involved in the transposition of the insertion sequence IS5.</text>
</comment>
<dbReference type="Proteomes" id="UP000185739">
    <property type="component" value="Chromosome"/>
</dbReference>
<evidence type="ECO:0000259" key="8">
    <source>
        <dbReference type="Pfam" id="PF05598"/>
    </source>
</evidence>
<proteinExistence type="inferred from homology"/>
<keyword evidence="5" id="KW-0233">DNA recombination</keyword>
<evidence type="ECO:0000256" key="6">
    <source>
        <dbReference type="SAM" id="MobiDB-lite"/>
    </source>
</evidence>
<dbReference type="NCBIfam" id="NF033581">
    <property type="entry name" value="transpos_IS5_4"/>
    <property type="match status" value="1"/>
</dbReference>
<dbReference type="EMBL" id="CP018839">
    <property type="protein sequence ID" value="APR05983.1"/>
    <property type="molecule type" value="Genomic_DNA"/>
</dbReference>
<gene>
    <name evidence="9" type="ORF">Tchl_3176</name>
</gene>
<evidence type="ECO:0000256" key="5">
    <source>
        <dbReference type="ARBA" id="ARBA00023172"/>
    </source>
</evidence>
<dbReference type="Pfam" id="PF05598">
    <property type="entry name" value="DUF772"/>
    <property type="match status" value="1"/>
</dbReference>
<dbReference type="GO" id="GO:0004803">
    <property type="term" value="F:transposase activity"/>
    <property type="evidence" value="ECO:0007669"/>
    <property type="project" value="InterPro"/>
</dbReference>
<evidence type="ECO:0000256" key="2">
    <source>
        <dbReference type="ARBA" id="ARBA00010075"/>
    </source>
</evidence>
<evidence type="ECO:0000256" key="4">
    <source>
        <dbReference type="ARBA" id="ARBA00023125"/>
    </source>
</evidence>
<protein>
    <submittedName>
        <fullName evidence="9">Mobile element protein</fullName>
    </submittedName>
</protein>
<dbReference type="PANTHER" id="PTHR35604">
    <property type="entry name" value="TRANSPOSASE INSH FOR INSERTION SEQUENCE ELEMENT IS5A-RELATED"/>
    <property type="match status" value="1"/>
</dbReference>
<feature type="domain" description="Transposase IS4-like" evidence="7">
    <location>
        <begin position="209"/>
        <end position="352"/>
    </location>
</feature>
<accession>A0A1L6FGL7</accession>
<dbReference type="AlphaFoldDB" id="A0A1L6FGL7"/>
<dbReference type="RefSeq" id="WP_075149238.1">
    <property type="nucleotide sequence ID" value="NZ_CP018839.1"/>
</dbReference>
<feature type="domain" description="Transposase InsH N-terminal" evidence="8">
    <location>
        <begin position="16"/>
        <end position="114"/>
    </location>
</feature>
<reference evidence="9 10" key="1">
    <citation type="submission" date="2016-12" db="EMBL/GenBank/DDBJ databases">
        <title>Complete genome sequence of Thauera chlorobenzoica, a Betaproteobacterium degrading haloaromatics anaerobically to CO2 and halides.</title>
        <authorList>
            <person name="Goris T."/>
            <person name="Mergelsberg M."/>
            <person name="Boll M."/>
        </authorList>
    </citation>
    <scope>NUCLEOTIDE SEQUENCE [LARGE SCALE GENOMIC DNA]</scope>
    <source>
        <strain evidence="9 10">3CB1</strain>
    </source>
</reference>
<dbReference type="PANTHER" id="PTHR35604:SF2">
    <property type="entry name" value="TRANSPOSASE INSH FOR INSERTION SEQUENCE ELEMENT IS5A-RELATED"/>
    <property type="match status" value="1"/>
</dbReference>
<keyword evidence="4" id="KW-0238">DNA-binding</keyword>
<dbReference type="InterPro" id="IPR002559">
    <property type="entry name" value="Transposase_11"/>
</dbReference>
<name>A0A1L6FGL7_9RHOO</name>
<dbReference type="InterPro" id="IPR047959">
    <property type="entry name" value="Transpos_IS5"/>
</dbReference>
<evidence type="ECO:0000256" key="3">
    <source>
        <dbReference type="ARBA" id="ARBA00022578"/>
    </source>
</evidence>
<dbReference type="Pfam" id="PF01609">
    <property type="entry name" value="DDE_Tnp_1"/>
    <property type="match status" value="1"/>
</dbReference>
<organism evidence="9 10">
    <name type="scientific">Thauera chlorobenzoica</name>
    <dbReference type="NCBI Taxonomy" id="96773"/>
    <lineage>
        <taxon>Bacteria</taxon>
        <taxon>Pseudomonadati</taxon>
        <taxon>Pseudomonadota</taxon>
        <taxon>Betaproteobacteria</taxon>
        <taxon>Rhodocyclales</taxon>
        <taxon>Zoogloeaceae</taxon>
        <taxon>Thauera</taxon>
    </lineage>
</organism>
<dbReference type="OrthoDB" id="111180at2"/>
<dbReference type="GO" id="GO:0006313">
    <property type="term" value="P:DNA transposition"/>
    <property type="evidence" value="ECO:0007669"/>
    <property type="project" value="InterPro"/>
</dbReference>
<keyword evidence="3" id="KW-0815">Transposition</keyword>
<feature type="compositionally biased region" description="Basic residues" evidence="6">
    <location>
        <begin position="183"/>
        <end position="192"/>
    </location>
</feature>